<name>A0ABY8FR58_9SPHN</name>
<dbReference type="Proteomes" id="UP001215827">
    <property type="component" value="Chromosome"/>
</dbReference>
<sequence>MKRLLVSILAALSWAAAVQAETPPHGPRAIVERAIAAHGGEGWLEPGTLILAGEAEFYDPKTGAVRSRSNDYRMWREFDRDRQQAHSAEGKVRITARDGERLIFEVGFDGTTTWTERGILPQAEADAYWANNFGFGIIRSALAEGFVLESAPTRNVAGHEVDLVRVIDPGGQPTLFGFDRESGFIRYLGFSSPRGFHERIYDDFVRLPETGWVQAREVTLLYDGVKSNTVFWKQVAVGEPVDAAVFAPPQP</sequence>
<evidence type="ECO:0000313" key="2">
    <source>
        <dbReference type="EMBL" id="WFL76383.1"/>
    </source>
</evidence>
<protein>
    <recommendedName>
        <fullName evidence="4">Outer membrane lipoprotein-sorting protein</fullName>
    </recommendedName>
</protein>
<organism evidence="2 3">
    <name type="scientific">Altererythrobacter arenosus</name>
    <dbReference type="NCBI Taxonomy" id="3032592"/>
    <lineage>
        <taxon>Bacteria</taxon>
        <taxon>Pseudomonadati</taxon>
        <taxon>Pseudomonadota</taxon>
        <taxon>Alphaproteobacteria</taxon>
        <taxon>Sphingomonadales</taxon>
        <taxon>Erythrobacteraceae</taxon>
        <taxon>Altererythrobacter</taxon>
    </lineage>
</organism>
<evidence type="ECO:0000256" key="1">
    <source>
        <dbReference type="SAM" id="SignalP"/>
    </source>
</evidence>
<keyword evidence="1" id="KW-0732">Signal</keyword>
<dbReference type="EMBL" id="CP121106">
    <property type="protein sequence ID" value="WFL76383.1"/>
    <property type="molecule type" value="Genomic_DNA"/>
</dbReference>
<dbReference type="RefSeq" id="WP_278015149.1">
    <property type="nucleotide sequence ID" value="NZ_CP121106.1"/>
</dbReference>
<accession>A0ABY8FR58</accession>
<feature type="signal peptide" evidence="1">
    <location>
        <begin position="1"/>
        <end position="20"/>
    </location>
</feature>
<reference evidence="2 3" key="1">
    <citation type="submission" date="2023-03" db="EMBL/GenBank/DDBJ databases">
        <title>Altererythrobacter sp. CAU 1644 isolated from sand.</title>
        <authorList>
            <person name="Kim W."/>
        </authorList>
    </citation>
    <scope>NUCLEOTIDE SEQUENCE [LARGE SCALE GENOMIC DNA]</scope>
    <source>
        <strain evidence="2 3">CAU 1644</strain>
    </source>
</reference>
<proteinExistence type="predicted"/>
<evidence type="ECO:0008006" key="4">
    <source>
        <dbReference type="Google" id="ProtNLM"/>
    </source>
</evidence>
<feature type="chain" id="PRO_5046055241" description="Outer membrane lipoprotein-sorting protein" evidence="1">
    <location>
        <begin position="21"/>
        <end position="251"/>
    </location>
</feature>
<evidence type="ECO:0000313" key="3">
    <source>
        <dbReference type="Proteomes" id="UP001215827"/>
    </source>
</evidence>
<gene>
    <name evidence="2" type="ORF">P7228_10275</name>
</gene>
<keyword evidence="3" id="KW-1185">Reference proteome</keyword>